<reference evidence="1" key="1">
    <citation type="submission" date="2021-06" db="EMBL/GenBank/DDBJ databases">
        <authorList>
            <person name="Kallberg Y."/>
            <person name="Tangrot J."/>
            <person name="Rosling A."/>
        </authorList>
    </citation>
    <scope>NUCLEOTIDE SEQUENCE</scope>
    <source>
        <strain evidence="1">AU212A</strain>
    </source>
</reference>
<protein>
    <submittedName>
        <fullName evidence="1">7368_t:CDS:1</fullName>
    </submittedName>
</protein>
<organism evidence="1 2">
    <name type="scientific">Scutellospora calospora</name>
    <dbReference type="NCBI Taxonomy" id="85575"/>
    <lineage>
        <taxon>Eukaryota</taxon>
        <taxon>Fungi</taxon>
        <taxon>Fungi incertae sedis</taxon>
        <taxon>Mucoromycota</taxon>
        <taxon>Glomeromycotina</taxon>
        <taxon>Glomeromycetes</taxon>
        <taxon>Diversisporales</taxon>
        <taxon>Gigasporaceae</taxon>
        <taxon>Scutellospora</taxon>
    </lineage>
</organism>
<evidence type="ECO:0000313" key="2">
    <source>
        <dbReference type="Proteomes" id="UP000789860"/>
    </source>
</evidence>
<comment type="caution">
    <text evidence="1">The sequence shown here is derived from an EMBL/GenBank/DDBJ whole genome shotgun (WGS) entry which is preliminary data.</text>
</comment>
<keyword evidence="2" id="KW-1185">Reference proteome</keyword>
<dbReference type="Proteomes" id="UP000789860">
    <property type="component" value="Unassembled WGS sequence"/>
</dbReference>
<dbReference type="EMBL" id="CAJVPM010045479">
    <property type="protein sequence ID" value="CAG8716567.1"/>
    <property type="molecule type" value="Genomic_DNA"/>
</dbReference>
<evidence type="ECO:0000313" key="1">
    <source>
        <dbReference type="EMBL" id="CAG8716567.1"/>
    </source>
</evidence>
<feature type="non-terminal residue" evidence="1">
    <location>
        <position position="43"/>
    </location>
</feature>
<accession>A0ACA9PQJ3</accession>
<proteinExistence type="predicted"/>
<sequence>VRLNEIDLGDMQKNQQRKSLYIEKLKERPIAEHTNKANEQHYE</sequence>
<feature type="non-terminal residue" evidence="1">
    <location>
        <position position="1"/>
    </location>
</feature>
<name>A0ACA9PQJ3_9GLOM</name>
<gene>
    <name evidence="1" type="ORF">SCALOS_LOCUS11087</name>
</gene>